<sequence length="444" mass="51379">MYYTGIRKNDSKTAGHELKSLLVIFAVIFLVNTPTTYLENALYPYIFDKINVWASVFKQESELIGDYASLVNNDIVKQEFVDSDQVGHTNDLIAVILSSRREGFVESLQLLTLDEFHQVSSRLAAKVDLFFYNNTNLDHPFVSRLSQDQFSLYYPVLLHQDIAGYLAVGIDKSKFSYSTFKRVFYLSDGGVVTEGRTAYPLKENNWDEQLWIELDKATIYKDSGIIDYQNKLILFHKVPAVDGDGDAYLIYFISPTEKFLYYLPKILTFFVCILMVSTYIYYEFYKRSRRLEDKAHIDELSRLYNRAYYNKIKHKFVNTDYYLGILDIDHFKMVNDHYGHAVGDEVIRKVGSSLKEGIRHRDYAFRVGGEEFVIILKCDSYEHAKACFERLRENIAFINTKPAITASLGFTRMSYSADKAFKIADQQLYKAKDGGRDQSKGILI</sequence>
<dbReference type="Gene3D" id="3.30.70.270">
    <property type="match status" value="1"/>
</dbReference>
<dbReference type="Pfam" id="PF00990">
    <property type="entry name" value="GGDEF"/>
    <property type="match status" value="1"/>
</dbReference>
<gene>
    <name evidence="5" type="ORF">DI392_10095</name>
</gene>
<evidence type="ECO:0000256" key="1">
    <source>
        <dbReference type="ARBA" id="ARBA00012528"/>
    </source>
</evidence>
<dbReference type="EC" id="2.7.7.65" evidence="1"/>
<dbReference type="SMART" id="SM00267">
    <property type="entry name" value="GGDEF"/>
    <property type="match status" value="1"/>
</dbReference>
<organism evidence="5 6">
    <name type="scientific">Vibrio albus</name>
    <dbReference type="NCBI Taxonomy" id="2200953"/>
    <lineage>
        <taxon>Bacteria</taxon>
        <taxon>Pseudomonadati</taxon>
        <taxon>Pseudomonadota</taxon>
        <taxon>Gammaproteobacteria</taxon>
        <taxon>Vibrionales</taxon>
        <taxon>Vibrionaceae</taxon>
        <taxon>Vibrio</taxon>
    </lineage>
</organism>
<feature type="transmembrane region" description="Helical" evidence="3">
    <location>
        <begin position="259"/>
        <end position="282"/>
    </location>
</feature>
<keyword evidence="3" id="KW-1133">Transmembrane helix</keyword>
<reference evidence="5 6" key="1">
    <citation type="submission" date="2018-05" db="EMBL/GenBank/DDBJ databases">
        <title>Vibrio limimaris sp. nov., isolated from marine sediment.</title>
        <authorList>
            <person name="Li C.-M."/>
        </authorList>
    </citation>
    <scope>NUCLEOTIDE SEQUENCE [LARGE SCALE GENOMIC DNA]</scope>
    <source>
        <strain evidence="5 6">E4404</strain>
    </source>
</reference>
<keyword evidence="6" id="KW-1185">Reference proteome</keyword>
<dbReference type="InterPro" id="IPR043128">
    <property type="entry name" value="Rev_trsase/Diguanyl_cyclase"/>
</dbReference>
<dbReference type="EMBL" id="QFWT01000005">
    <property type="protein sequence ID" value="PWI33208.1"/>
    <property type="molecule type" value="Genomic_DNA"/>
</dbReference>
<feature type="transmembrane region" description="Helical" evidence="3">
    <location>
        <begin position="21"/>
        <end position="38"/>
    </location>
</feature>
<dbReference type="SUPFAM" id="SSF55073">
    <property type="entry name" value="Nucleotide cyclase"/>
    <property type="match status" value="1"/>
</dbReference>
<feature type="domain" description="GGDEF" evidence="4">
    <location>
        <begin position="319"/>
        <end position="444"/>
    </location>
</feature>
<dbReference type="OrthoDB" id="5845308at2"/>
<keyword evidence="3" id="KW-0472">Membrane</keyword>
<dbReference type="PANTHER" id="PTHR45138:SF9">
    <property type="entry name" value="DIGUANYLATE CYCLASE DGCM-RELATED"/>
    <property type="match status" value="1"/>
</dbReference>
<comment type="caution">
    <text evidence="5">The sequence shown here is derived from an EMBL/GenBank/DDBJ whole genome shotgun (WGS) entry which is preliminary data.</text>
</comment>
<name>A0A2U3B8U8_9VIBR</name>
<dbReference type="Proteomes" id="UP000245362">
    <property type="component" value="Unassembled WGS sequence"/>
</dbReference>
<evidence type="ECO:0000313" key="6">
    <source>
        <dbReference type="Proteomes" id="UP000245362"/>
    </source>
</evidence>
<accession>A0A2U3B8U8</accession>
<dbReference type="PANTHER" id="PTHR45138">
    <property type="entry name" value="REGULATORY COMPONENTS OF SENSORY TRANSDUCTION SYSTEM"/>
    <property type="match status" value="1"/>
</dbReference>
<dbReference type="NCBIfam" id="TIGR00254">
    <property type="entry name" value="GGDEF"/>
    <property type="match status" value="1"/>
</dbReference>
<dbReference type="AlphaFoldDB" id="A0A2U3B8U8"/>
<keyword evidence="3" id="KW-0812">Transmembrane</keyword>
<dbReference type="GO" id="GO:1902201">
    <property type="term" value="P:negative regulation of bacterial-type flagellum-dependent cell motility"/>
    <property type="evidence" value="ECO:0007669"/>
    <property type="project" value="TreeGrafter"/>
</dbReference>
<dbReference type="GO" id="GO:0043709">
    <property type="term" value="P:cell adhesion involved in single-species biofilm formation"/>
    <property type="evidence" value="ECO:0007669"/>
    <property type="project" value="TreeGrafter"/>
</dbReference>
<dbReference type="GO" id="GO:0052621">
    <property type="term" value="F:diguanylate cyclase activity"/>
    <property type="evidence" value="ECO:0007669"/>
    <property type="project" value="UniProtKB-EC"/>
</dbReference>
<evidence type="ECO:0000256" key="3">
    <source>
        <dbReference type="SAM" id="Phobius"/>
    </source>
</evidence>
<dbReference type="InterPro" id="IPR050469">
    <property type="entry name" value="Diguanylate_Cyclase"/>
</dbReference>
<proteinExistence type="predicted"/>
<evidence type="ECO:0000259" key="4">
    <source>
        <dbReference type="PROSITE" id="PS50887"/>
    </source>
</evidence>
<comment type="catalytic activity">
    <reaction evidence="2">
        <text>2 GTP = 3',3'-c-di-GMP + 2 diphosphate</text>
        <dbReference type="Rhea" id="RHEA:24898"/>
        <dbReference type="ChEBI" id="CHEBI:33019"/>
        <dbReference type="ChEBI" id="CHEBI:37565"/>
        <dbReference type="ChEBI" id="CHEBI:58805"/>
        <dbReference type="EC" id="2.7.7.65"/>
    </reaction>
</comment>
<protein>
    <recommendedName>
        <fullName evidence="1">diguanylate cyclase</fullName>
        <ecNumber evidence="1">2.7.7.65</ecNumber>
    </recommendedName>
</protein>
<dbReference type="CDD" id="cd01949">
    <property type="entry name" value="GGDEF"/>
    <property type="match status" value="1"/>
</dbReference>
<evidence type="ECO:0000313" key="5">
    <source>
        <dbReference type="EMBL" id="PWI33208.1"/>
    </source>
</evidence>
<dbReference type="GO" id="GO:0005886">
    <property type="term" value="C:plasma membrane"/>
    <property type="evidence" value="ECO:0007669"/>
    <property type="project" value="TreeGrafter"/>
</dbReference>
<dbReference type="InterPro" id="IPR029787">
    <property type="entry name" value="Nucleotide_cyclase"/>
</dbReference>
<dbReference type="PROSITE" id="PS50887">
    <property type="entry name" value="GGDEF"/>
    <property type="match status" value="1"/>
</dbReference>
<dbReference type="InterPro" id="IPR000160">
    <property type="entry name" value="GGDEF_dom"/>
</dbReference>
<dbReference type="RefSeq" id="WP_109319791.1">
    <property type="nucleotide sequence ID" value="NZ_QFWT01000005.1"/>
</dbReference>
<evidence type="ECO:0000256" key="2">
    <source>
        <dbReference type="ARBA" id="ARBA00034247"/>
    </source>
</evidence>